<sequence length="69" mass="7344">MSRRKLNIETLKVESFVTSVSQACAKTVVGGRSIMPIGIMSDEAHCSETNPVDCDEATGLGSGCEFHIV</sequence>
<dbReference type="RefSeq" id="WP_009579159.1">
    <property type="nucleotide sequence ID" value="NZ_AMZN01000026.1"/>
</dbReference>
<protein>
    <submittedName>
        <fullName evidence="1">Uncharacterized protein</fullName>
    </submittedName>
</protein>
<dbReference type="EMBL" id="AMZN01000026">
    <property type="protein sequence ID" value="ELR72166.1"/>
    <property type="molecule type" value="Genomic_DNA"/>
</dbReference>
<accession>L8JT65</accession>
<dbReference type="Proteomes" id="UP000011135">
    <property type="component" value="Unassembled WGS sequence"/>
</dbReference>
<keyword evidence="2" id="KW-1185">Reference proteome</keyword>
<dbReference type="InterPro" id="IPR059231">
    <property type="entry name" value="Leader_pinensin"/>
</dbReference>
<reference evidence="1 2" key="1">
    <citation type="submission" date="2012-12" db="EMBL/GenBank/DDBJ databases">
        <title>Genome assembly of Fulvivirga imtechensis AK7.</title>
        <authorList>
            <person name="Nupur N."/>
            <person name="Khatri I."/>
            <person name="Kumar R."/>
            <person name="Subramanian S."/>
            <person name="Pinnaka A."/>
        </authorList>
    </citation>
    <scope>NUCLEOTIDE SEQUENCE [LARGE SCALE GENOMIC DNA]</scope>
    <source>
        <strain evidence="1 2">AK7</strain>
    </source>
</reference>
<dbReference type="NCBIfam" id="NF038180">
    <property type="entry name" value="leader_pinensin"/>
    <property type="match status" value="1"/>
</dbReference>
<dbReference type="AlphaFoldDB" id="L8JT65"/>
<organism evidence="1 2">
    <name type="scientific">Fulvivirga imtechensis AK7</name>
    <dbReference type="NCBI Taxonomy" id="1237149"/>
    <lineage>
        <taxon>Bacteria</taxon>
        <taxon>Pseudomonadati</taxon>
        <taxon>Bacteroidota</taxon>
        <taxon>Cytophagia</taxon>
        <taxon>Cytophagales</taxon>
        <taxon>Fulvivirgaceae</taxon>
        <taxon>Fulvivirga</taxon>
    </lineage>
</organism>
<gene>
    <name evidence="1" type="ORF">C900_01720</name>
</gene>
<comment type="caution">
    <text evidence="1">The sequence shown here is derived from an EMBL/GenBank/DDBJ whole genome shotgun (WGS) entry which is preliminary data.</text>
</comment>
<evidence type="ECO:0000313" key="2">
    <source>
        <dbReference type="Proteomes" id="UP000011135"/>
    </source>
</evidence>
<evidence type="ECO:0000313" key="1">
    <source>
        <dbReference type="EMBL" id="ELR72166.1"/>
    </source>
</evidence>
<name>L8JT65_9BACT</name>
<proteinExistence type="predicted"/>
<dbReference type="OrthoDB" id="1263753at2"/>
<dbReference type="STRING" id="1237149.C900_01720"/>